<proteinExistence type="predicted"/>
<dbReference type="Gramene" id="QL08p015746:mrna">
    <property type="protein sequence ID" value="QL08p015746:mrna:CDS:2"/>
    <property type="gene ID" value="QL08p015746"/>
</dbReference>
<dbReference type="InterPro" id="IPR040256">
    <property type="entry name" value="At4g02000-like"/>
</dbReference>
<feature type="compositionally biased region" description="Polar residues" evidence="2">
    <location>
        <begin position="271"/>
        <end position="283"/>
    </location>
</feature>
<dbReference type="EMBL" id="LRBV02000008">
    <property type="status" value="NOT_ANNOTATED_CDS"/>
    <property type="molecule type" value="Genomic_DNA"/>
</dbReference>
<name>A0A7N2MBU4_QUELO</name>
<dbReference type="PROSITE" id="PS50158">
    <property type="entry name" value="ZF_CCHC"/>
    <property type="match status" value="1"/>
</dbReference>
<feature type="compositionally biased region" description="Polar residues" evidence="2">
    <location>
        <begin position="292"/>
        <end position="303"/>
    </location>
</feature>
<dbReference type="Pfam" id="PF14111">
    <property type="entry name" value="DUF4283"/>
    <property type="match status" value="1"/>
</dbReference>
<dbReference type="Pfam" id="PF14392">
    <property type="entry name" value="zf-CCHC_4"/>
    <property type="match status" value="1"/>
</dbReference>
<dbReference type="InterPro" id="IPR001878">
    <property type="entry name" value="Znf_CCHC"/>
</dbReference>
<dbReference type="InterPro" id="IPR025836">
    <property type="entry name" value="Zn_knuckle_CX2CX4HX4C"/>
</dbReference>
<evidence type="ECO:0000256" key="1">
    <source>
        <dbReference type="PROSITE-ProRule" id="PRU00047"/>
    </source>
</evidence>
<dbReference type="InterPro" id="IPR025558">
    <property type="entry name" value="DUF4283"/>
</dbReference>
<dbReference type="AlphaFoldDB" id="A0A7N2MBU4"/>
<feature type="compositionally biased region" description="Basic and acidic residues" evidence="2">
    <location>
        <begin position="246"/>
        <end position="268"/>
    </location>
</feature>
<accession>A0A7N2MBU4</accession>
<feature type="compositionally biased region" description="Basic and acidic residues" evidence="2">
    <location>
        <begin position="430"/>
        <end position="439"/>
    </location>
</feature>
<dbReference type="PANTHER" id="PTHR31286:SF178">
    <property type="entry name" value="DUF4283 DOMAIN-CONTAINING PROTEIN"/>
    <property type="match status" value="1"/>
</dbReference>
<organism evidence="4 5">
    <name type="scientific">Quercus lobata</name>
    <name type="common">Valley oak</name>
    <dbReference type="NCBI Taxonomy" id="97700"/>
    <lineage>
        <taxon>Eukaryota</taxon>
        <taxon>Viridiplantae</taxon>
        <taxon>Streptophyta</taxon>
        <taxon>Embryophyta</taxon>
        <taxon>Tracheophyta</taxon>
        <taxon>Spermatophyta</taxon>
        <taxon>Magnoliopsida</taxon>
        <taxon>eudicotyledons</taxon>
        <taxon>Gunneridae</taxon>
        <taxon>Pentapetalae</taxon>
        <taxon>rosids</taxon>
        <taxon>fabids</taxon>
        <taxon>Fagales</taxon>
        <taxon>Fagaceae</taxon>
        <taxon>Quercus</taxon>
    </lineage>
</organism>
<dbReference type="OMA" id="IQLEEWI"/>
<feature type="region of interest" description="Disordered" evidence="2">
    <location>
        <begin position="410"/>
        <end position="528"/>
    </location>
</feature>
<protein>
    <recommendedName>
        <fullName evidence="3">CCHC-type domain-containing protein</fullName>
    </recommendedName>
</protein>
<feature type="compositionally biased region" description="Basic residues" evidence="2">
    <location>
        <begin position="448"/>
        <end position="459"/>
    </location>
</feature>
<evidence type="ECO:0000256" key="2">
    <source>
        <dbReference type="SAM" id="MobiDB-lite"/>
    </source>
</evidence>
<dbReference type="InParanoid" id="A0A7N2MBU4"/>
<reference evidence="4" key="2">
    <citation type="submission" date="2021-01" db="UniProtKB">
        <authorList>
            <consortium name="EnsemblPlants"/>
        </authorList>
    </citation>
    <scope>IDENTIFICATION</scope>
</reference>
<dbReference type="PANTHER" id="PTHR31286">
    <property type="entry name" value="GLYCINE-RICH CELL WALL STRUCTURAL PROTEIN 1.8-LIKE"/>
    <property type="match status" value="1"/>
</dbReference>
<dbReference type="GO" id="GO:0008270">
    <property type="term" value="F:zinc ion binding"/>
    <property type="evidence" value="ECO:0007669"/>
    <property type="project" value="UniProtKB-KW"/>
</dbReference>
<dbReference type="GO" id="GO:0003676">
    <property type="term" value="F:nucleic acid binding"/>
    <property type="evidence" value="ECO:0007669"/>
    <property type="project" value="InterPro"/>
</dbReference>
<dbReference type="EnsemblPlants" id="QL08p015746:mrna">
    <property type="protein sequence ID" value="QL08p015746:mrna:CDS:2"/>
    <property type="gene ID" value="QL08p015746"/>
</dbReference>
<dbReference type="Proteomes" id="UP000594261">
    <property type="component" value="Chromosome 8"/>
</dbReference>
<keyword evidence="1" id="KW-0862">Zinc</keyword>
<reference evidence="4 5" key="1">
    <citation type="journal article" date="2016" name="G3 (Bethesda)">
        <title>First Draft Assembly and Annotation of the Genome of a California Endemic Oak Quercus lobata Nee (Fagaceae).</title>
        <authorList>
            <person name="Sork V.L."/>
            <person name="Fitz-Gibbon S.T."/>
            <person name="Puiu D."/>
            <person name="Crepeau M."/>
            <person name="Gugger P.F."/>
            <person name="Sherman R."/>
            <person name="Stevens K."/>
            <person name="Langley C.H."/>
            <person name="Pellegrini M."/>
            <person name="Salzberg S.L."/>
        </authorList>
    </citation>
    <scope>NUCLEOTIDE SEQUENCE [LARGE SCALE GENOMIC DNA]</scope>
    <source>
        <strain evidence="4 5">cv. SW786</strain>
    </source>
</reference>
<keyword evidence="5" id="KW-1185">Reference proteome</keyword>
<feature type="domain" description="CCHC-type" evidence="3">
    <location>
        <begin position="208"/>
        <end position="223"/>
    </location>
</feature>
<evidence type="ECO:0000313" key="4">
    <source>
        <dbReference type="EnsemblPlants" id="QL08p015746:mrna:CDS:2"/>
    </source>
</evidence>
<evidence type="ECO:0000259" key="3">
    <source>
        <dbReference type="PROSITE" id="PS50158"/>
    </source>
</evidence>
<keyword evidence="1" id="KW-0863">Zinc-finger</keyword>
<sequence length="528" mass="59562">MDNTVVEGLSNLSLTKEEEEEICIKSRCKSDLLEECSFSLFGHLLEDRNQNLRALKNTLRMAWKMGSDLQIMEVGNGIMQFKFSSEYQMKWVEQNGPWNFENNLLLLCRWRRGLSATNISFTHSRFWVQVWGLPFELMSDEVGRELGNNIGRFIEVDRRARQLDQAKFMRIRVDLQLDKPLRRGGKIASMEVEKFWVNFKYERLPIFCFQCGRLGHDEKRCKELSNQQNPRQYGEWLRAQGNSKMGIEKSRSTNNGDRGEGSADRLEGNHATATKISSTSVSNCGDGLSGSIKDQQASSSKNFEQAGGHSEGDGAQEVAYAQSNQKVQFTVDTSGACDRKTSSLSKLPCEVLKYGNTCDLENHPSPDLARETTRKLGNELARDLSQRPLTDSTCCGMVLVDSEDAFSLVGQKAHSEKQEMEVSSPIKPTSDQREKKEAGLENTGQGSKGKKKITGQWKRMAREKGKNKSPGKEFQFISSGTKRVGKSISEEDEKLVVPQKKQRLVSTGDLTQTDERSAVTARQHRREP</sequence>
<evidence type="ECO:0000313" key="5">
    <source>
        <dbReference type="Proteomes" id="UP000594261"/>
    </source>
</evidence>
<feature type="region of interest" description="Disordered" evidence="2">
    <location>
        <begin position="239"/>
        <end position="314"/>
    </location>
</feature>
<keyword evidence="1" id="KW-0479">Metal-binding</keyword>